<dbReference type="OrthoDB" id="9972904at2759"/>
<dbReference type="InterPro" id="IPR008952">
    <property type="entry name" value="Tetraspanin_EC2_sf"/>
</dbReference>
<dbReference type="GO" id="GO:0005886">
    <property type="term" value="C:plasma membrane"/>
    <property type="evidence" value="ECO:0007669"/>
    <property type="project" value="TreeGrafter"/>
</dbReference>
<dbReference type="Gene3D" id="1.10.1450.10">
    <property type="entry name" value="Tetraspanin"/>
    <property type="match status" value="2"/>
</dbReference>
<feature type="transmembrane region" description="Helical" evidence="5">
    <location>
        <begin position="95"/>
        <end position="117"/>
    </location>
</feature>
<dbReference type="PANTHER" id="PTHR19282">
    <property type="entry name" value="TETRASPANIN"/>
    <property type="match status" value="1"/>
</dbReference>
<evidence type="ECO:0000256" key="2">
    <source>
        <dbReference type="ARBA" id="ARBA00022692"/>
    </source>
</evidence>
<reference evidence="6 7" key="1">
    <citation type="journal article" date="2015" name="Nat. Commun.">
        <title>Lucilia cuprina genome unlocks parasitic fly biology to underpin future interventions.</title>
        <authorList>
            <person name="Anstead C.A."/>
            <person name="Korhonen P.K."/>
            <person name="Young N.D."/>
            <person name="Hall R.S."/>
            <person name="Jex A.R."/>
            <person name="Murali S.C."/>
            <person name="Hughes D.S."/>
            <person name="Lee S.F."/>
            <person name="Perry T."/>
            <person name="Stroehlein A.J."/>
            <person name="Ansell B.R."/>
            <person name="Breugelmans B."/>
            <person name="Hofmann A."/>
            <person name="Qu J."/>
            <person name="Dugan S."/>
            <person name="Lee S.L."/>
            <person name="Chao H."/>
            <person name="Dinh H."/>
            <person name="Han Y."/>
            <person name="Doddapaneni H.V."/>
            <person name="Worley K.C."/>
            <person name="Muzny D.M."/>
            <person name="Ioannidis P."/>
            <person name="Waterhouse R.M."/>
            <person name="Zdobnov E.M."/>
            <person name="James P.J."/>
            <person name="Bagnall N.H."/>
            <person name="Kotze A.C."/>
            <person name="Gibbs R.A."/>
            <person name="Richards S."/>
            <person name="Batterham P."/>
            <person name="Gasser R.B."/>
        </authorList>
    </citation>
    <scope>NUCLEOTIDE SEQUENCE [LARGE SCALE GENOMIC DNA]</scope>
    <source>
        <strain evidence="6 7">LS</strain>
        <tissue evidence="6">Full body</tissue>
    </source>
</reference>
<name>A0A0L0CAF6_LUCCU</name>
<dbReference type="CDD" id="cd03127">
    <property type="entry name" value="tetraspanin_LEL"/>
    <property type="match status" value="2"/>
</dbReference>
<keyword evidence="4 5" id="KW-0472">Membrane</keyword>
<dbReference type="PRINTS" id="PR00259">
    <property type="entry name" value="TMFOUR"/>
</dbReference>
<feature type="transmembrane region" description="Helical" evidence="5">
    <location>
        <begin position="55"/>
        <end position="88"/>
    </location>
</feature>
<dbReference type="InterPro" id="IPR018499">
    <property type="entry name" value="Tetraspanin/Peripherin"/>
</dbReference>
<sequence>MGLSDSTIKKNLLFLNFIFVVFGLILIFIGIVHFLTAEHLQLHHKDNFMESIFVTIFVSMIIKVIGLIIIAVGVIVTLFAMFGCWAAIRESKTKLIIYFSALTILVLVQLLLITIGVTSQQNDTSDTVNSGFDRLWLKENYQTSALAEFENLLQCCGVNSTDDYRRIDHEIPESCCKDQNCTIPENVYKEGCESKYKEYMHNRVSLLNIVIILLIFAEMGLAATTIKHILLLLNFIFTVLGLILISFGIFILISGAENKVDHGENVAGGVIITLGIIILIIAIFGCLAAIHESKRKLIIYVLILTILILIQLLLTSMASHGTQDGLAGSVKQGFDELWILENKEPGALAYYEDWLHCCGVNSTEDYRLIKHEIPKTCCKEHNCASPDNIYTEGCQIKFEEYLSDKMLTFTIVNILLIIGEIIAAIFGWLLYSSLKNESRRSNLSWM</sequence>
<dbReference type="AlphaFoldDB" id="A0A0L0CAF6"/>
<comment type="caution">
    <text evidence="6">The sequence shown here is derived from an EMBL/GenBank/DDBJ whole genome shotgun (WGS) entry which is preliminary data.</text>
</comment>
<keyword evidence="3 5" id="KW-1133">Transmembrane helix</keyword>
<dbReference type="PANTHER" id="PTHR19282:SF551">
    <property type="entry name" value="RE08073P-RELATED"/>
    <property type="match status" value="1"/>
</dbReference>
<dbReference type="Proteomes" id="UP000037069">
    <property type="component" value="Unassembled WGS sequence"/>
</dbReference>
<protein>
    <submittedName>
        <fullName evidence="6">Uncharacterized protein</fullName>
    </submittedName>
</protein>
<feature type="transmembrane region" description="Helical" evidence="5">
    <location>
        <begin position="230"/>
        <end position="254"/>
    </location>
</feature>
<evidence type="ECO:0000313" key="7">
    <source>
        <dbReference type="Proteomes" id="UP000037069"/>
    </source>
</evidence>
<comment type="subcellular location">
    <subcellularLocation>
        <location evidence="1">Membrane</location>
        <topology evidence="1">Multi-pass membrane protein</topology>
    </subcellularLocation>
</comment>
<feature type="transmembrane region" description="Helical" evidence="5">
    <location>
        <begin position="266"/>
        <end position="290"/>
    </location>
</feature>
<dbReference type="SUPFAM" id="SSF48652">
    <property type="entry name" value="Tetraspanin"/>
    <property type="match status" value="2"/>
</dbReference>
<keyword evidence="7" id="KW-1185">Reference proteome</keyword>
<organism evidence="6 7">
    <name type="scientific">Lucilia cuprina</name>
    <name type="common">Green bottle fly</name>
    <name type="synonym">Australian sheep blowfly</name>
    <dbReference type="NCBI Taxonomy" id="7375"/>
    <lineage>
        <taxon>Eukaryota</taxon>
        <taxon>Metazoa</taxon>
        <taxon>Ecdysozoa</taxon>
        <taxon>Arthropoda</taxon>
        <taxon>Hexapoda</taxon>
        <taxon>Insecta</taxon>
        <taxon>Pterygota</taxon>
        <taxon>Neoptera</taxon>
        <taxon>Endopterygota</taxon>
        <taxon>Diptera</taxon>
        <taxon>Brachycera</taxon>
        <taxon>Muscomorpha</taxon>
        <taxon>Oestroidea</taxon>
        <taxon>Calliphoridae</taxon>
        <taxon>Luciliinae</taxon>
        <taxon>Lucilia</taxon>
    </lineage>
</organism>
<dbReference type="Pfam" id="PF00335">
    <property type="entry name" value="Tetraspanin"/>
    <property type="match status" value="2"/>
</dbReference>
<accession>A0A0L0CAF6</accession>
<evidence type="ECO:0000256" key="1">
    <source>
        <dbReference type="ARBA" id="ARBA00004141"/>
    </source>
</evidence>
<feature type="transmembrane region" description="Helical" evidence="5">
    <location>
        <begin position="204"/>
        <end position="223"/>
    </location>
</feature>
<evidence type="ECO:0000256" key="5">
    <source>
        <dbReference type="SAM" id="Phobius"/>
    </source>
</evidence>
<keyword evidence="2 5" id="KW-0812">Transmembrane</keyword>
<dbReference type="OMA" id="HDNIASH"/>
<feature type="transmembrane region" description="Helical" evidence="5">
    <location>
        <begin position="12"/>
        <end position="35"/>
    </location>
</feature>
<dbReference type="EMBL" id="JRES01000678">
    <property type="protein sequence ID" value="KNC29241.1"/>
    <property type="molecule type" value="Genomic_DNA"/>
</dbReference>
<proteinExistence type="predicted"/>
<gene>
    <name evidence="6" type="ORF">FF38_02365</name>
</gene>
<evidence type="ECO:0000256" key="4">
    <source>
        <dbReference type="ARBA" id="ARBA00023136"/>
    </source>
</evidence>
<feature type="transmembrane region" description="Helical" evidence="5">
    <location>
        <begin position="297"/>
        <end position="314"/>
    </location>
</feature>
<feature type="transmembrane region" description="Helical" evidence="5">
    <location>
        <begin position="407"/>
        <end position="431"/>
    </location>
</feature>
<evidence type="ECO:0000256" key="3">
    <source>
        <dbReference type="ARBA" id="ARBA00022989"/>
    </source>
</evidence>
<evidence type="ECO:0000313" key="6">
    <source>
        <dbReference type="EMBL" id="KNC29241.1"/>
    </source>
</evidence>